<name>A0AA97L3E7_EUBMA</name>
<dbReference type="CDD" id="cd07987">
    <property type="entry name" value="LPLAT_MGAT-like"/>
    <property type="match status" value="1"/>
</dbReference>
<dbReference type="KEGG" id="emc:129333117"/>
<protein>
    <submittedName>
        <fullName evidence="4 5">Transmembrane protein 68-like isoform X1</fullName>
    </submittedName>
</protein>
<dbReference type="GO" id="GO:0016020">
    <property type="term" value="C:membrane"/>
    <property type="evidence" value="ECO:0007669"/>
    <property type="project" value="TreeGrafter"/>
</dbReference>
<dbReference type="Pfam" id="PF01553">
    <property type="entry name" value="Acyltransferase"/>
    <property type="match status" value="1"/>
</dbReference>
<keyword evidence="1" id="KW-0472">Membrane</keyword>
<evidence type="ECO:0000313" key="4">
    <source>
        <dbReference type="RefSeq" id="XP_054840512.1"/>
    </source>
</evidence>
<proteinExistence type="predicted"/>
<dbReference type="InterPro" id="IPR002123">
    <property type="entry name" value="Plipid/glycerol_acylTrfase"/>
</dbReference>
<accession>A0AA97L3E7</accession>
<sequence>MSSQEMKSRNETFASVPVFTSYLSEWTNTAGLLNLHMVAYLTMLTAICSVSVPIILAVVCYGCAIILLIYQKINKLNNDCSSTTWDNARLIIAYLLTGCGRIMHGYEIHGTENLPQGPGLIVYYHGAIPIDYSFFIANQLVLLGRRCYSVVDHFLYMAPGLKMLLSIMNLIRGSKEECLKILKNGNLLGISPGGVREALFSDKSYKLLWGNRTGFAQLAIDAKVAIIPMFTENIRDGYRTFGDIWPLRWLYERTRLPLVPIYGFFPVKFRTYIGEPIPYDPNVTSEELAKKTKIAIEALIRRHQKSPGNLLRAILDRFDMQQKPD</sequence>
<evidence type="ECO:0000313" key="3">
    <source>
        <dbReference type="Proteomes" id="UP001190640"/>
    </source>
</evidence>
<dbReference type="Proteomes" id="UP001190640">
    <property type="component" value="Chromosome 7"/>
</dbReference>
<dbReference type="RefSeq" id="XP_054840513.1">
    <property type="nucleotide sequence ID" value="XM_054984538.1"/>
</dbReference>
<keyword evidence="1" id="KW-1133">Transmembrane helix</keyword>
<reference evidence="4 5" key="1">
    <citation type="submission" date="2025-04" db="UniProtKB">
        <authorList>
            <consortium name="RefSeq"/>
        </authorList>
    </citation>
    <scope>IDENTIFICATION</scope>
    <source>
        <tissue evidence="4 5">Blood</tissue>
    </source>
</reference>
<dbReference type="GO" id="GO:0016746">
    <property type="term" value="F:acyltransferase activity"/>
    <property type="evidence" value="ECO:0007669"/>
    <property type="project" value="InterPro"/>
</dbReference>
<dbReference type="PANTHER" id="PTHR22753">
    <property type="entry name" value="TRANSMEMBRANE PROTEIN 68"/>
    <property type="match status" value="1"/>
</dbReference>
<feature type="transmembrane region" description="Helical" evidence="1">
    <location>
        <begin position="37"/>
        <end position="70"/>
    </location>
</feature>
<evidence type="ECO:0000259" key="2">
    <source>
        <dbReference type="Pfam" id="PF01553"/>
    </source>
</evidence>
<dbReference type="GeneID" id="129333117"/>
<keyword evidence="3" id="KW-1185">Reference proteome</keyword>
<feature type="domain" description="Phospholipid/glycerol acyltransferase" evidence="2">
    <location>
        <begin position="107"/>
        <end position="229"/>
    </location>
</feature>
<keyword evidence="1" id="KW-0812">Transmembrane</keyword>
<dbReference type="PANTHER" id="PTHR22753:SF14">
    <property type="entry name" value="MONOACYLGLYCEROL_DIACYLGLYCEROL O-ACYLTRANSFERASE"/>
    <property type="match status" value="1"/>
</dbReference>
<gene>
    <name evidence="4 5" type="primary">LOC129333117</name>
</gene>
<organism evidence="3 5">
    <name type="scientific">Eublepharis macularius</name>
    <name type="common">Leopard gecko</name>
    <name type="synonym">Cyrtodactylus macularius</name>
    <dbReference type="NCBI Taxonomy" id="481883"/>
    <lineage>
        <taxon>Eukaryota</taxon>
        <taxon>Metazoa</taxon>
        <taxon>Chordata</taxon>
        <taxon>Craniata</taxon>
        <taxon>Vertebrata</taxon>
        <taxon>Euteleostomi</taxon>
        <taxon>Lepidosauria</taxon>
        <taxon>Squamata</taxon>
        <taxon>Bifurcata</taxon>
        <taxon>Gekkota</taxon>
        <taxon>Eublepharidae</taxon>
        <taxon>Eublepharinae</taxon>
        <taxon>Eublepharis</taxon>
    </lineage>
</organism>
<dbReference type="AlphaFoldDB" id="A0AA97L3E7"/>
<evidence type="ECO:0000256" key="1">
    <source>
        <dbReference type="SAM" id="Phobius"/>
    </source>
</evidence>
<evidence type="ECO:0000313" key="5">
    <source>
        <dbReference type="RefSeq" id="XP_054840513.1"/>
    </source>
</evidence>
<dbReference type="RefSeq" id="XP_054840512.1">
    <property type="nucleotide sequence ID" value="XM_054984537.1"/>
</dbReference>